<dbReference type="InterPro" id="IPR050823">
    <property type="entry name" value="Plant_Ser_Thr_Prot_Kinase"/>
</dbReference>
<evidence type="ECO:0000313" key="1">
    <source>
        <dbReference type="EMBL" id="KAI7743286.1"/>
    </source>
</evidence>
<comment type="caution">
    <text evidence="1">The sequence shown here is derived from an EMBL/GenBank/DDBJ whole genome shotgun (WGS) entry which is preliminary data.</text>
</comment>
<evidence type="ECO:0000313" key="2">
    <source>
        <dbReference type="Proteomes" id="UP001206925"/>
    </source>
</evidence>
<dbReference type="PANTHER" id="PTHR45621">
    <property type="entry name" value="OS01G0588500 PROTEIN-RELATED"/>
    <property type="match status" value="1"/>
</dbReference>
<accession>A0AAD5CML6</accession>
<protein>
    <submittedName>
        <fullName evidence="1">Uncharacterized protein</fullName>
    </submittedName>
</protein>
<gene>
    <name evidence="1" type="ORF">M8C21_007465</name>
</gene>
<dbReference type="EMBL" id="JAMZMK010007753">
    <property type="protein sequence ID" value="KAI7743286.1"/>
    <property type="molecule type" value="Genomic_DNA"/>
</dbReference>
<keyword evidence="2" id="KW-1185">Reference proteome</keyword>
<dbReference type="Proteomes" id="UP001206925">
    <property type="component" value="Unassembled WGS sequence"/>
</dbReference>
<dbReference type="Gene3D" id="1.10.510.10">
    <property type="entry name" value="Transferase(Phosphotransferase) domain 1"/>
    <property type="match status" value="1"/>
</dbReference>
<sequence>MDTTLTIAVGTARGLTFLHAAEKSPAYRTFNASNILLNESFEPKLYFGSATLNQERGALPVLMRKKVNYTPPEYIATGQFSCILA</sequence>
<dbReference type="SUPFAM" id="SSF56112">
    <property type="entry name" value="Protein kinase-like (PK-like)"/>
    <property type="match status" value="1"/>
</dbReference>
<name>A0AAD5CML6_AMBAR</name>
<dbReference type="InterPro" id="IPR011009">
    <property type="entry name" value="Kinase-like_dom_sf"/>
</dbReference>
<proteinExistence type="predicted"/>
<dbReference type="AlphaFoldDB" id="A0AAD5CML6"/>
<organism evidence="1 2">
    <name type="scientific">Ambrosia artemisiifolia</name>
    <name type="common">Common ragweed</name>
    <dbReference type="NCBI Taxonomy" id="4212"/>
    <lineage>
        <taxon>Eukaryota</taxon>
        <taxon>Viridiplantae</taxon>
        <taxon>Streptophyta</taxon>
        <taxon>Embryophyta</taxon>
        <taxon>Tracheophyta</taxon>
        <taxon>Spermatophyta</taxon>
        <taxon>Magnoliopsida</taxon>
        <taxon>eudicotyledons</taxon>
        <taxon>Gunneridae</taxon>
        <taxon>Pentapetalae</taxon>
        <taxon>asterids</taxon>
        <taxon>campanulids</taxon>
        <taxon>Asterales</taxon>
        <taxon>Asteraceae</taxon>
        <taxon>Asteroideae</taxon>
        <taxon>Heliantheae alliance</taxon>
        <taxon>Heliantheae</taxon>
        <taxon>Ambrosia</taxon>
    </lineage>
</organism>
<reference evidence="1" key="1">
    <citation type="submission" date="2022-06" db="EMBL/GenBank/DDBJ databases">
        <title>Uncovering the hologenomic basis of an extraordinary plant invasion.</title>
        <authorList>
            <person name="Bieker V.C."/>
            <person name="Martin M.D."/>
            <person name="Gilbert T."/>
            <person name="Hodgins K."/>
            <person name="Battlay P."/>
            <person name="Petersen B."/>
            <person name="Wilson J."/>
        </authorList>
    </citation>
    <scope>NUCLEOTIDE SEQUENCE</scope>
    <source>
        <strain evidence="1">AA19_3_7</strain>
        <tissue evidence="1">Leaf</tissue>
    </source>
</reference>